<name>A0A5J4TF69_9EUKA</name>
<gene>
    <name evidence="1" type="ORF">EZS28_048337</name>
</gene>
<proteinExistence type="predicted"/>
<dbReference type="Proteomes" id="UP000324800">
    <property type="component" value="Unassembled WGS sequence"/>
</dbReference>
<reference evidence="1 2" key="1">
    <citation type="submission" date="2019-03" db="EMBL/GenBank/DDBJ databases">
        <title>Single cell metagenomics reveals metabolic interactions within the superorganism composed of flagellate Streblomastix strix and complex community of Bacteroidetes bacteria on its surface.</title>
        <authorList>
            <person name="Treitli S.C."/>
            <person name="Kolisko M."/>
            <person name="Husnik F."/>
            <person name="Keeling P."/>
            <person name="Hampl V."/>
        </authorList>
    </citation>
    <scope>NUCLEOTIDE SEQUENCE [LARGE SCALE GENOMIC DNA]</scope>
    <source>
        <strain evidence="1">ST1C</strain>
    </source>
</reference>
<feature type="non-terminal residue" evidence="1">
    <location>
        <position position="1"/>
    </location>
</feature>
<evidence type="ECO:0000313" key="1">
    <source>
        <dbReference type="EMBL" id="KAA6356135.1"/>
    </source>
</evidence>
<comment type="caution">
    <text evidence="1">The sequence shown here is derived from an EMBL/GenBank/DDBJ whole genome shotgun (WGS) entry which is preliminary data.</text>
</comment>
<evidence type="ECO:0000313" key="2">
    <source>
        <dbReference type="Proteomes" id="UP000324800"/>
    </source>
</evidence>
<accession>A0A5J4TF69</accession>
<dbReference type="AlphaFoldDB" id="A0A5J4TF69"/>
<organism evidence="1 2">
    <name type="scientific">Streblomastix strix</name>
    <dbReference type="NCBI Taxonomy" id="222440"/>
    <lineage>
        <taxon>Eukaryota</taxon>
        <taxon>Metamonada</taxon>
        <taxon>Preaxostyla</taxon>
        <taxon>Oxymonadida</taxon>
        <taxon>Streblomastigidae</taxon>
        <taxon>Streblomastix</taxon>
    </lineage>
</organism>
<protein>
    <submittedName>
        <fullName evidence="1">Uncharacterized protein</fullName>
    </submittedName>
</protein>
<sequence length="33" mass="3814">ISSYTLRLLIPEIIQLPKAEGPWPYVDNDDELD</sequence>
<dbReference type="EMBL" id="SNRW01033483">
    <property type="protein sequence ID" value="KAA6356135.1"/>
    <property type="molecule type" value="Genomic_DNA"/>
</dbReference>